<dbReference type="InterPro" id="IPR015421">
    <property type="entry name" value="PyrdxlP-dep_Trfase_major"/>
</dbReference>
<evidence type="ECO:0000256" key="6">
    <source>
        <dbReference type="ARBA" id="ARBA00023004"/>
    </source>
</evidence>
<dbReference type="InterPro" id="IPR015422">
    <property type="entry name" value="PyrdxlP-dep_Trfase_small"/>
</dbReference>
<dbReference type="InterPro" id="IPR015424">
    <property type="entry name" value="PyrdxlP-dep_Trfase"/>
</dbReference>
<organism evidence="10 11">
    <name type="scientific">Mageeibacillus indolicus</name>
    <dbReference type="NCBI Taxonomy" id="884684"/>
    <lineage>
        <taxon>Bacteria</taxon>
        <taxon>Bacillati</taxon>
        <taxon>Bacillota</taxon>
        <taxon>Clostridia</taxon>
        <taxon>Eubacteriales</taxon>
        <taxon>Oscillospiraceae</taxon>
        <taxon>Mageeibacillus</taxon>
    </lineage>
</organism>
<evidence type="ECO:0000256" key="4">
    <source>
        <dbReference type="ARBA" id="ARBA00022723"/>
    </source>
</evidence>
<dbReference type="InterPro" id="IPR016454">
    <property type="entry name" value="Cysteine_dSase"/>
</dbReference>
<dbReference type="GO" id="GO:0051536">
    <property type="term" value="F:iron-sulfur cluster binding"/>
    <property type="evidence" value="ECO:0007669"/>
    <property type="project" value="UniProtKB-KW"/>
</dbReference>
<dbReference type="PANTHER" id="PTHR11601">
    <property type="entry name" value="CYSTEINE DESULFURYLASE FAMILY MEMBER"/>
    <property type="match status" value="1"/>
</dbReference>
<dbReference type="PIRSF" id="PIRSF005572">
    <property type="entry name" value="NifS"/>
    <property type="match status" value="1"/>
</dbReference>
<comment type="similarity">
    <text evidence="2">Belongs to the class-V pyridoxal-phosphate-dependent aminotransferase family. NifS/IscS subfamily.</text>
</comment>
<reference evidence="11" key="1">
    <citation type="submission" date="2017-04" db="EMBL/GenBank/DDBJ databases">
        <authorList>
            <person name="Bumgarner R.E."/>
            <person name="Fredricks D.N."/>
            <person name="Srinivasan S."/>
        </authorList>
    </citation>
    <scope>NUCLEOTIDE SEQUENCE [LARGE SCALE GENOMIC DNA]</scope>
    <source>
        <strain evidence="11">KA00405</strain>
    </source>
</reference>
<name>A0A2J8B580_9FIRM</name>
<dbReference type="Gene3D" id="1.10.260.50">
    <property type="match status" value="1"/>
</dbReference>
<evidence type="ECO:0000256" key="2">
    <source>
        <dbReference type="ARBA" id="ARBA00006490"/>
    </source>
</evidence>
<dbReference type="AlphaFoldDB" id="A0A2J8B580"/>
<keyword evidence="6" id="KW-0408">Iron</keyword>
<comment type="caution">
    <text evidence="10">The sequence shown here is derived from an EMBL/GenBank/DDBJ whole genome shotgun (WGS) entry which is preliminary data.</text>
</comment>
<evidence type="ECO:0000256" key="3">
    <source>
        <dbReference type="ARBA" id="ARBA00022679"/>
    </source>
</evidence>
<dbReference type="Gene3D" id="3.90.1150.10">
    <property type="entry name" value="Aspartate Aminotransferase, domain 1"/>
    <property type="match status" value="1"/>
</dbReference>
<proteinExistence type="inferred from homology"/>
<evidence type="ECO:0000256" key="7">
    <source>
        <dbReference type="ARBA" id="ARBA00023014"/>
    </source>
</evidence>
<dbReference type="Gene3D" id="3.40.640.10">
    <property type="entry name" value="Type I PLP-dependent aspartate aminotransferase-like (Major domain)"/>
    <property type="match status" value="1"/>
</dbReference>
<sequence length="383" mass="41110">MNNKTIYFDYAATTPMRAEVLEEVNRVQSKIYGNPSSVHALGRAARNELDLARIKVAACLNCPSAEIFFTSGGTESDNWAIKGVAKANAYKGKHIITSAVEHHAVLHTCRALAKEGFKITYLPVDAYGMVDPGKLEAAINAETILVSVMTANNEVGTLQPIAEIGEICRKHGVIFHTDAVQAAGTQSIDVERDAIDLCSLSGHKIYGPKGVGCLYVRRGIKIKNLLDGGGQERTKRAGTENLPAIVGMARALELAEAERMEANARLSALQSKFIRQVSETVPGAVLRGHPTERLPNNINFTFAGTDGEALLLMLDGLGYCCSAGSACTAGSLEASHVLLAMGIEEQTARSSLRISIGKYTTEEELNGLAEALQAIIKRLQEMK</sequence>
<evidence type="ECO:0000256" key="1">
    <source>
        <dbReference type="ARBA" id="ARBA00001933"/>
    </source>
</evidence>
<accession>A0A2J8B580</accession>
<gene>
    <name evidence="10" type="ORF">B7R76_03370</name>
</gene>
<dbReference type="GO" id="GO:0031071">
    <property type="term" value="F:cysteine desulfurase activity"/>
    <property type="evidence" value="ECO:0007669"/>
    <property type="project" value="UniProtKB-EC"/>
</dbReference>
<evidence type="ECO:0000256" key="8">
    <source>
        <dbReference type="ARBA" id="ARBA00050776"/>
    </source>
</evidence>
<dbReference type="FunFam" id="3.40.640.10:FF:000084">
    <property type="entry name" value="IscS-like cysteine desulfurase"/>
    <property type="match status" value="1"/>
</dbReference>
<evidence type="ECO:0000259" key="9">
    <source>
        <dbReference type="Pfam" id="PF00266"/>
    </source>
</evidence>
<dbReference type="InterPro" id="IPR000192">
    <property type="entry name" value="Aminotrans_V_dom"/>
</dbReference>
<keyword evidence="7" id="KW-0411">Iron-sulfur</keyword>
<dbReference type="GO" id="GO:0046872">
    <property type="term" value="F:metal ion binding"/>
    <property type="evidence" value="ECO:0007669"/>
    <property type="project" value="UniProtKB-KW"/>
</dbReference>
<comment type="catalytic activity">
    <reaction evidence="8">
        <text>(sulfur carrier)-H + L-cysteine = (sulfur carrier)-SH + L-alanine</text>
        <dbReference type="Rhea" id="RHEA:43892"/>
        <dbReference type="Rhea" id="RHEA-COMP:14737"/>
        <dbReference type="Rhea" id="RHEA-COMP:14739"/>
        <dbReference type="ChEBI" id="CHEBI:29917"/>
        <dbReference type="ChEBI" id="CHEBI:35235"/>
        <dbReference type="ChEBI" id="CHEBI:57972"/>
        <dbReference type="ChEBI" id="CHEBI:64428"/>
        <dbReference type="EC" id="2.8.1.7"/>
    </reaction>
</comment>
<evidence type="ECO:0000313" key="10">
    <source>
        <dbReference type="EMBL" id="PNH19923.1"/>
    </source>
</evidence>
<dbReference type="SUPFAM" id="SSF53383">
    <property type="entry name" value="PLP-dependent transferases"/>
    <property type="match status" value="1"/>
</dbReference>
<dbReference type="PANTHER" id="PTHR11601:SF34">
    <property type="entry name" value="CYSTEINE DESULFURASE"/>
    <property type="match status" value="1"/>
</dbReference>
<dbReference type="EMBL" id="NBZD01000001">
    <property type="protein sequence ID" value="PNH19923.1"/>
    <property type="molecule type" value="Genomic_DNA"/>
</dbReference>
<keyword evidence="3" id="KW-0808">Transferase</keyword>
<dbReference type="RefSeq" id="WP_102892374.1">
    <property type="nucleotide sequence ID" value="NZ_NBZD01000001.1"/>
</dbReference>
<dbReference type="Pfam" id="PF00266">
    <property type="entry name" value="Aminotran_5"/>
    <property type="match status" value="1"/>
</dbReference>
<dbReference type="Proteomes" id="UP000236394">
    <property type="component" value="Unassembled WGS sequence"/>
</dbReference>
<protein>
    <submittedName>
        <fullName evidence="10">Cysteine desulfurase NifS</fullName>
    </submittedName>
</protein>
<keyword evidence="4" id="KW-0479">Metal-binding</keyword>
<keyword evidence="5" id="KW-0663">Pyridoxal phosphate</keyword>
<comment type="cofactor">
    <cofactor evidence="1">
        <name>pyridoxal 5'-phosphate</name>
        <dbReference type="ChEBI" id="CHEBI:597326"/>
    </cofactor>
</comment>
<dbReference type="NCBIfam" id="NF002806">
    <property type="entry name" value="PRK02948.1"/>
    <property type="match status" value="1"/>
</dbReference>
<evidence type="ECO:0000313" key="11">
    <source>
        <dbReference type="Proteomes" id="UP000236394"/>
    </source>
</evidence>
<feature type="domain" description="Aminotransferase class V" evidence="9">
    <location>
        <begin position="6"/>
        <end position="366"/>
    </location>
</feature>
<evidence type="ECO:0000256" key="5">
    <source>
        <dbReference type="ARBA" id="ARBA00022898"/>
    </source>
</evidence>